<evidence type="ECO:0000313" key="10">
    <source>
        <dbReference type="Proteomes" id="UP000315525"/>
    </source>
</evidence>
<dbReference type="GO" id="GO:0051539">
    <property type="term" value="F:4 iron, 4 sulfur cluster binding"/>
    <property type="evidence" value="ECO:0007669"/>
    <property type="project" value="UniProtKB-KW"/>
</dbReference>
<evidence type="ECO:0000313" key="9">
    <source>
        <dbReference type="EMBL" id="TET47727.1"/>
    </source>
</evidence>
<sequence length="546" mass="60818">MSEEPVIISGPSRVRGTIQIVFLVFFLLLFIFTLFPLQEWVPPVDILLRIDPVAALGSLIATRTWVYRMFFSIPLIALTLFLGKFFCGYVCPTGTSIDLWRRHVLRRYHDGLPRKDLTRWKYYTLFLILTSAVFGYSLIWLLDPLSIFVRFLTLAVYPAVVFILDGALALISPAADKLDITSLAYKSIFQPSFQGALAILAVFGTILMLELVQRRFWCRNLCPLGAFLALLSRFSLFRRHVPYDCTECGECEEVCPMGAIYEGGKKNVPADCIECYTCASVCPAGEISIVAGRPAGPYSVDIQRRRVLGSLGLGFVAASMFRMDALRVSRNHNFIRPPGSVPEDLLLSRCYRCGECMKVCVTGGIQPAILEAGISGLWTPLLVSRIGGCEKTCNLCGQVCPSGAIRSLYLTEKTFVKMGTATIDRTRCIAWEQQKLCLICDEICPFAAIDFKLVADAEGESKRPFINEEVCTGCGLCEQKCPVEGTSAIVVSPIGEERLIAGSYVSNQKIEARRKAIEGRTPIEQLKEEERRRRGEKELPKGFIIQ</sequence>
<dbReference type="Proteomes" id="UP000315525">
    <property type="component" value="Unassembled WGS sequence"/>
</dbReference>
<keyword evidence="4" id="KW-0249">Electron transport</keyword>
<dbReference type="InterPro" id="IPR051684">
    <property type="entry name" value="Electron_Trans/Redox"/>
</dbReference>
<feature type="transmembrane region" description="Helical" evidence="7">
    <location>
        <begin position="148"/>
        <end position="171"/>
    </location>
</feature>
<dbReference type="CDD" id="cd16373">
    <property type="entry name" value="DMSOR_beta_like"/>
    <property type="match status" value="1"/>
</dbReference>
<dbReference type="InterPro" id="IPR017900">
    <property type="entry name" value="4Fe4S_Fe_S_CS"/>
</dbReference>
<feature type="transmembrane region" description="Helical" evidence="7">
    <location>
        <begin position="20"/>
        <end position="37"/>
    </location>
</feature>
<feature type="transmembrane region" description="Helical" evidence="7">
    <location>
        <begin position="192"/>
        <end position="212"/>
    </location>
</feature>
<dbReference type="Pfam" id="PF12801">
    <property type="entry name" value="Fer4_5"/>
    <property type="match status" value="2"/>
</dbReference>
<dbReference type="EMBL" id="SOJN01000010">
    <property type="protein sequence ID" value="TET47727.1"/>
    <property type="molecule type" value="Genomic_DNA"/>
</dbReference>
<keyword evidence="5" id="KW-0408">Iron</keyword>
<evidence type="ECO:0000256" key="7">
    <source>
        <dbReference type="SAM" id="Phobius"/>
    </source>
</evidence>
<keyword evidence="1" id="KW-0813">Transport</keyword>
<dbReference type="GO" id="GO:0005886">
    <property type="term" value="C:plasma membrane"/>
    <property type="evidence" value="ECO:0007669"/>
    <property type="project" value="TreeGrafter"/>
</dbReference>
<keyword evidence="3" id="KW-0479">Metal-binding</keyword>
<keyword evidence="2" id="KW-0004">4Fe-4S</keyword>
<comment type="caution">
    <text evidence="9">The sequence shown here is derived from an EMBL/GenBank/DDBJ whole genome shotgun (WGS) entry which is preliminary data.</text>
</comment>
<feature type="domain" description="4Fe-4S ferredoxin-type" evidence="8">
    <location>
        <begin position="269"/>
        <end position="292"/>
    </location>
</feature>
<organism evidence="9 10">
    <name type="scientific">candidate division TA06 bacterium</name>
    <dbReference type="NCBI Taxonomy" id="2250710"/>
    <lineage>
        <taxon>Bacteria</taxon>
        <taxon>Bacteria division TA06</taxon>
    </lineage>
</organism>
<dbReference type="Pfam" id="PF12838">
    <property type="entry name" value="Fer4_7"/>
    <property type="match status" value="1"/>
</dbReference>
<feature type="transmembrane region" description="Helical" evidence="7">
    <location>
        <begin position="122"/>
        <end position="142"/>
    </location>
</feature>
<accession>A0A523UYY9</accession>
<protein>
    <submittedName>
        <fullName evidence="9">4Fe-4S dicluster domain-containing protein</fullName>
    </submittedName>
</protein>
<dbReference type="Pfam" id="PF13187">
    <property type="entry name" value="Fer4_9"/>
    <property type="match status" value="1"/>
</dbReference>
<gene>
    <name evidence="9" type="ORF">E3J62_00580</name>
</gene>
<keyword evidence="7" id="KW-0812">Transmembrane</keyword>
<name>A0A523UYY9_UNCT6</name>
<feature type="domain" description="4Fe-4S ferredoxin-type" evidence="8">
    <location>
        <begin position="379"/>
        <end position="410"/>
    </location>
</feature>
<feature type="domain" description="4Fe-4S ferredoxin-type" evidence="8">
    <location>
        <begin position="340"/>
        <end position="370"/>
    </location>
</feature>
<dbReference type="PANTHER" id="PTHR30176">
    <property type="entry name" value="FERREDOXIN-TYPE PROTEIN NAPH"/>
    <property type="match status" value="1"/>
</dbReference>
<dbReference type="PROSITE" id="PS00198">
    <property type="entry name" value="4FE4S_FER_1"/>
    <property type="match status" value="3"/>
</dbReference>
<keyword evidence="6" id="KW-0411">Iron-sulfur</keyword>
<evidence type="ECO:0000256" key="5">
    <source>
        <dbReference type="ARBA" id="ARBA00023004"/>
    </source>
</evidence>
<dbReference type="AlphaFoldDB" id="A0A523UYY9"/>
<evidence type="ECO:0000256" key="6">
    <source>
        <dbReference type="ARBA" id="ARBA00023014"/>
    </source>
</evidence>
<evidence type="ECO:0000256" key="1">
    <source>
        <dbReference type="ARBA" id="ARBA00022448"/>
    </source>
</evidence>
<proteinExistence type="predicted"/>
<feature type="domain" description="4Fe-4S ferredoxin-type" evidence="8">
    <location>
        <begin position="462"/>
        <end position="494"/>
    </location>
</feature>
<keyword evidence="7" id="KW-1133">Transmembrane helix</keyword>
<feature type="domain" description="4Fe-4S ferredoxin-type" evidence="8">
    <location>
        <begin position="237"/>
        <end position="265"/>
    </location>
</feature>
<dbReference type="PANTHER" id="PTHR30176:SF3">
    <property type="entry name" value="FERREDOXIN-TYPE PROTEIN NAPH"/>
    <property type="match status" value="1"/>
</dbReference>
<dbReference type="InterPro" id="IPR017896">
    <property type="entry name" value="4Fe4S_Fe-S-bd"/>
</dbReference>
<dbReference type="SUPFAM" id="SSF54862">
    <property type="entry name" value="4Fe-4S ferredoxins"/>
    <property type="match status" value="2"/>
</dbReference>
<evidence type="ECO:0000259" key="8">
    <source>
        <dbReference type="PROSITE" id="PS51379"/>
    </source>
</evidence>
<keyword evidence="7" id="KW-0472">Membrane</keyword>
<reference evidence="9 10" key="1">
    <citation type="submission" date="2019-03" db="EMBL/GenBank/DDBJ databases">
        <title>Metabolic potential of uncultured bacteria and archaea associated with petroleum seepage in deep-sea sediments.</title>
        <authorList>
            <person name="Dong X."/>
            <person name="Hubert C."/>
        </authorList>
    </citation>
    <scope>NUCLEOTIDE SEQUENCE [LARGE SCALE GENOMIC DNA]</scope>
    <source>
        <strain evidence="9">E44_bin18</strain>
    </source>
</reference>
<evidence type="ECO:0000256" key="3">
    <source>
        <dbReference type="ARBA" id="ARBA00022723"/>
    </source>
</evidence>
<feature type="transmembrane region" description="Helical" evidence="7">
    <location>
        <begin position="65"/>
        <end position="91"/>
    </location>
</feature>
<dbReference type="GO" id="GO:0046872">
    <property type="term" value="F:metal ion binding"/>
    <property type="evidence" value="ECO:0007669"/>
    <property type="project" value="UniProtKB-KW"/>
</dbReference>
<dbReference type="PROSITE" id="PS51379">
    <property type="entry name" value="4FE4S_FER_2"/>
    <property type="match status" value="5"/>
</dbReference>
<evidence type="ECO:0000256" key="4">
    <source>
        <dbReference type="ARBA" id="ARBA00022982"/>
    </source>
</evidence>
<dbReference type="Gene3D" id="3.30.70.20">
    <property type="match status" value="3"/>
</dbReference>
<evidence type="ECO:0000256" key="2">
    <source>
        <dbReference type="ARBA" id="ARBA00022485"/>
    </source>
</evidence>